<dbReference type="AlphaFoldDB" id="A0A8H6M0H5"/>
<proteinExistence type="predicted"/>
<reference evidence="1 2" key="1">
    <citation type="submission" date="2020-07" db="EMBL/GenBank/DDBJ databases">
        <title>Comparative genomics of pyrophilous fungi reveals a link between fire events and developmental genes.</title>
        <authorList>
            <consortium name="DOE Joint Genome Institute"/>
            <person name="Steindorff A.S."/>
            <person name="Carver A."/>
            <person name="Calhoun S."/>
            <person name="Stillman K."/>
            <person name="Liu H."/>
            <person name="Lipzen A."/>
            <person name="Pangilinan J."/>
            <person name="Labutti K."/>
            <person name="Bruns T.D."/>
            <person name="Grigoriev I.V."/>
        </authorList>
    </citation>
    <scope>NUCLEOTIDE SEQUENCE [LARGE SCALE GENOMIC DNA]</scope>
    <source>
        <strain evidence="1 2">CBS 144469</strain>
    </source>
</reference>
<dbReference type="Proteomes" id="UP000521943">
    <property type="component" value="Unassembled WGS sequence"/>
</dbReference>
<keyword evidence="2" id="KW-1185">Reference proteome</keyword>
<dbReference type="EMBL" id="JACGCI010000077">
    <property type="protein sequence ID" value="KAF6747786.1"/>
    <property type="molecule type" value="Genomic_DNA"/>
</dbReference>
<gene>
    <name evidence="1" type="ORF">DFP72DRAFT_853992</name>
</gene>
<name>A0A8H6M0H5_9AGAR</name>
<sequence length="197" mass="22211">MSTQVNRKLEDMPHGIQSPDDYFGNMDNEELFFFSMKVYKALKEQYNEADRLYSYHGKPSYHDWADLRHWASMLAVASAEAGLGDAFMHTKQSRQLGYRLMAGMALHHAEAALSLGDKARTCVARRLRGRGFKQEAEELENLLALSAVAPYILPLSLQPSVRGPLIRLAIVIRHIKGPMLEVGSRKAYVVSFTLIDV</sequence>
<protein>
    <submittedName>
        <fullName evidence="1">Uncharacterized protein</fullName>
    </submittedName>
</protein>
<comment type="caution">
    <text evidence="1">The sequence shown here is derived from an EMBL/GenBank/DDBJ whole genome shotgun (WGS) entry which is preliminary data.</text>
</comment>
<accession>A0A8H6M0H5</accession>
<evidence type="ECO:0000313" key="1">
    <source>
        <dbReference type="EMBL" id="KAF6747786.1"/>
    </source>
</evidence>
<evidence type="ECO:0000313" key="2">
    <source>
        <dbReference type="Proteomes" id="UP000521943"/>
    </source>
</evidence>
<organism evidence="1 2">
    <name type="scientific">Ephemerocybe angulata</name>
    <dbReference type="NCBI Taxonomy" id="980116"/>
    <lineage>
        <taxon>Eukaryota</taxon>
        <taxon>Fungi</taxon>
        <taxon>Dikarya</taxon>
        <taxon>Basidiomycota</taxon>
        <taxon>Agaricomycotina</taxon>
        <taxon>Agaricomycetes</taxon>
        <taxon>Agaricomycetidae</taxon>
        <taxon>Agaricales</taxon>
        <taxon>Agaricineae</taxon>
        <taxon>Psathyrellaceae</taxon>
        <taxon>Ephemerocybe</taxon>
    </lineage>
</organism>